<keyword evidence="1" id="KW-0175">Coiled coil</keyword>
<proteinExistence type="predicted"/>
<evidence type="ECO:0000256" key="1">
    <source>
        <dbReference type="SAM" id="Coils"/>
    </source>
</evidence>
<feature type="coiled-coil region" evidence="1">
    <location>
        <begin position="231"/>
        <end position="380"/>
    </location>
</feature>
<feature type="region of interest" description="Disordered" evidence="2">
    <location>
        <begin position="685"/>
        <end position="737"/>
    </location>
</feature>
<dbReference type="AlphaFoldDB" id="A0A7S0VAE7"/>
<dbReference type="Gene3D" id="1.10.287.1490">
    <property type="match status" value="1"/>
</dbReference>
<feature type="coiled-coil region" evidence="1">
    <location>
        <begin position="531"/>
        <end position="628"/>
    </location>
</feature>
<reference evidence="3" key="1">
    <citation type="submission" date="2021-01" db="EMBL/GenBank/DDBJ databases">
        <authorList>
            <person name="Corre E."/>
            <person name="Pelletier E."/>
            <person name="Niang G."/>
            <person name="Scheremetjew M."/>
            <person name="Finn R."/>
            <person name="Kale V."/>
            <person name="Holt S."/>
            <person name="Cochrane G."/>
            <person name="Meng A."/>
            <person name="Brown T."/>
            <person name="Cohen L."/>
        </authorList>
    </citation>
    <scope>NUCLEOTIDE SEQUENCE</scope>
    <source>
        <strain evidence="3">SAG 63-3</strain>
    </source>
</reference>
<evidence type="ECO:0000313" key="3">
    <source>
        <dbReference type="EMBL" id="CAD8778524.1"/>
    </source>
</evidence>
<organism evidence="3">
    <name type="scientific">Polytomella parva</name>
    <dbReference type="NCBI Taxonomy" id="51329"/>
    <lineage>
        <taxon>Eukaryota</taxon>
        <taxon>Viridiplantae</taxon>
        <taxon>Chlorophyta</taxon>
        <taxon>core chlorophytes</taxon>
        <taxon>Chlorophyceae</taxon>
        <taxon>CS clade</taxon>
        <taxon>Chlamydomonadales</taxon>
        <taxon>Chlamydomonadaceae</taxon>
        <taxon>Polytomella</taxon>
    </lineage>
</organism>
<feature type="coiled-coil region" evidence="1">
    <location>
        <begin position="161"/>
        <end position="195"/>
    </location>
</feature>
<gene>
    <name evidence="3" type="ORF">PPAR00522_LOCUS13732</name>
</gene>
<dbReference type="SUPFAM" id="SSF90257">
    <property type="entry name" value="Myosin rod fragments"/>
    <property type="match status" value="1"/>
</dbReference>
<feature type="coiled-coil region" evidence="1">
    <location>
        <begin position="405"/>
        <end position="491"/>
    </location>
</feature>
<evidence type="ECO:0000256" key="2">
    <source>
        <dbReference type="SAM" id="MobiDB-lite"/>
    </source>
</evidence>
<accession>A0A7S0VAE7</accession>
<name>A0A7S0VAE7_9CHLO</name>
<protein>
    <submittedName>
        <fullName evidence="3">Uncharacterized protein</fullName>
    </submittedName>
</protein>
<feature type="coiled-coil region" evidence="1">
    <location>
        <begin position="69"/>
        <end position="100"/>
    </location>
</feature>
<dbReference type="EMBL" id="HBFM01021098">
    <property type="protein sequence ID" value="CAD8778524.1"/>
    <property type="molecule type" value="Transcribed_RNA"/>
</dbReference>
<sequence>MSIPLSANNGAIIIVPSASSYELPNKKKSHVSKKKLSDDLSLYDPKNFMVKGGGRSYEHKVLQMNKAIMQDLRKANEVLAEELLRTKQDAFGENDRLRTELALTQQHLSIEQQRVSEMTEAMESVSKARKLQDRKHLLQLRELGKRYKEEQSQRNTISADISVVKQARDTFKEQVESLQEERAQLLDMISQQRSACGKLEATVAADTAVVAELRTRVLTLDAKLEAETSQNQKMFSQNKSLEIEVQVLTERSNTLQTTNLDLESRIRAAETKIRQSEEETSIAVSTAAREREIQEDLNRRLSTLQNTLSDMQSSAAVATAVAASDKSDRERLFVELQLLKKENEELKVGQMRLKEEANTLSSANAALQEKLQAHEKFEAKNVVSEVVPEQVSLQQQIDRERSLLQREFNLREELLKRELESKEEKVAEVTKRLKEKTDAMGETVEQLAVFKAKLETAQAVAQDHEARGLKIQKLESDLAEKESHLQQAQQQQAAQLELWRSEATEVAQAAAKWKQRATGLESQLEARDHHLEAARQELDALRVRLTNSESDRLKAQQTAAALDSRLVLLEQEAAAFKVQLADALAANQRVARNVEAAEHEIESKDALLEKLNKRLADEQNKTSHLRVDLARISSQHVKELENKSSTIAELSTQLHENQQAKQAALNTVQSLTTQLAAYRVQLTSGTSNPTSKFKSISSASSDHFDNFTNDSSNEEVKDGKRNKLSNDALKRSYGKKSVEDTNYVSRNVDKSKSTPTSDHLTAKFRQSLYIDSDDEEGMGDVLAAVRLQSRLNALLERN</sequence>
<feature type="compositionally biased region" description="Low complexity" evidence="2">
    <location>
        <begin position="691"/>
        <end position="701"/>
    </location>
</feature>
<dbReference type="SUPFAM" id="SSF57997">
    <property type="entry name" value="Tropomyosin"/>
    <property type="match status" value="1"/>
</dbReference>